<comment type="caution">
    <text evidence="8">The sequence shown here is derived from an EMBL/GenBank/DDBJ whole genome shotgun (WGS) entry which is preliminary data.</text>
</comment>
<evidence type="ECO:0000256" key="2">
    <source>
        <dbReference type="ARBA" id="ARBA00022692"/>
    </source>
</evidence>
<keyword evidence="3 6" id="KW-1133">Transmembrane helix</keyword>
<feature type="transmembrane region" description="Helical" evidence="6">
    <location>
        <begin position="107"/>
        <end position="129"/>
    </location>
</feature>
<evidence type="ECO:0000256" key="1">
    <source>
        <dbReference type="ARBA" id="ARBA00004141"/>
    </source>
</evidence>
<reference evidence="8 9" key="1">
    <citation type="submission" date="2019-08" db="EMBL/GenBank/DDBJ databases">
        <title>Whole genome of Aphis craccivora.</title>
        <authorList>
            <person name="Voronova N.V."/>
            <person name="Shulinski R.S."/>
            <person name="Bandarenka Y.V."/>
            <person name="Zhorov D.G."/>
            <person name="Warner D."/>
        </authorList>
    </citation>
    <scope>NUCLEOTIDE SEQUENCE [LARGE SCALE GENOMIC DNA]</scope>
    <source>
        <strain evidence="8">180601</strain>
        <tissue evidence="8">Whole Body</tissue>
    </source>
</reference>
<gene>
    <name evidence="8" type="ORF">FWK35_00023883</name>
</gene>
<dbReference type="InterPro" id="IPR032816">
    <property type="entry name" value="VTT_dom"/>
</dbReference>
<protein>
    <submittedName>
        <fullName evidence="8">Transmembrane protein 41B-like</fullName>
    </submittedName>
</protein>
<feature type="transmembrane region" description="Helical" evidence="6">
    <location>
        <begin position="135"/>
        <end position="162"/>
    </location>
</feature>
<evidence type="ECO:0000256" key="5">
    <source>
        <dbReference type="ARBA" id="ARBA00025797"/>
    </source>
</evidence>
<feature type="transmembrane region" description="Helical" evidence="6">
    <location>
        <begin position="47"/>
        <end position="67"/>
    </location>
</feature>
<sequence>MTSKETATQDMDVDQNVKNESVSTVDDTTTITELKTENDQTMSTTKAVVILVVIFLASLLILAYLYYNFPQLTEEEKKYIKIPRNTTDMQNLGRVLEDYKDTYYTQVFILQTFAIPGSISLSILCGFLYPFVLALAIICFCSAMGACFCYLLSMTIGRRLAYKYFPDRIKSYAKLVKKHNDNMFCYIMFLRITPFLPNWFINVCAPLVDVPLIPFWLGTFFGVAVPSVLVVQAGQTLHQVASESTWSWSSVLLLATFAALSLLPVLFKAKLRDKFD</sequence>
<dbReference type="Proteomes" id="UP000478052">
    <property type="component" value="Unassembled WGS sequence"/>
</dbReference>
<dbReference type="OrthoDB" id="3364966at2759"/>
<dbReference type="GO" id="GO:0005789">
    <property type="term" value="C:endoplasmic reticulum membrane"/>
    <property type="evidence" value="ECO:0007669"/>
    <property type="project" value="TreeGrafter"/>
</dbReference>
<feature type="domain" description="VTT" evidence="7">
    <location>
        <begin position="115"/>
        <end position="235"/>
    </location>
</feature>
<dbReference type="Pfam" id="PF09335">
    <property type="entry name" value="VTT_dom"/>
    <property type="match status" value="1"/>
</dbReference>
<evidence type="ECO:0000313" key="9">
    <source>
        <dbReference type="Proteomes" id="UP000478052"/>
    </source>
</evidence>
<comment type="similarity">
    <text evidence="5">Belongs to the TMEM41 family.</text>
</comment>
<proteinExistence type="inferred from homology"/>
<feature type="transmembrane region" description="Helical" evidence="6">
    <location>
        <begin position="213"/>
        <end position="234"/>
    </location>
</feature>
<dbReference type="GO" id="GO:0000045">
    <property type="term" value="P:autophagosome assembly"/>
    <property type="evidence" value="ECO:0007669"/>
    <property type="project" value="TreeGrafter"/>
</dbReference>
<dbReference type="PANTHER" id="PTHR43220">
    <property type="match status" value="1"/>
</dbReference>
<feature type="transmembrane region" description="Helical" evidence="6">
    <location>
        <begin position="246"/>
        <end position="267"/>
    </location>
</feature>
<evidence type="ECO:0000313" key="8">
    <source>
        <dbReference type="EMBL" id="KAF0749118.1"/>
    </source>
</evidence>
<organism evidence="8 9">
    <name type="scientific">Aphis craccivora</name>
    <name type="common">Cowpea aphid</name>
    <dbReference type="NCBI Taxonomy" id="307492"/>
    <lineage>
        <taxon>Eukaryota</taxon>
        <taxon>Metazoa</taxon>
        <taxon>Ecdysozoa</taxon>
        <taxon>Arthropoda</taxon>
        <taxon>Hexapoda</taxon>
        <taxon>Insecta</taxon>
        <taxon>Pterygota</taxon>
        <taxon>Neoptera</taxon>
        <taxon>Paraneoptera</taxon>
        <taxon>Hemiptera</taxon>
        <taxon>Sternorrhyncha</taxon>
        <taxon>Aphidomorpha</taxon>
        <taxon>Aphidoidea</taxon>
        <taxon>Aphididae</taxon>
        <taxon>Aphidini</taxon>
        <taxon>Aphis</taxon>
        <taxon>Aphis</taxon>
    </lineage>
</organism>
<evidence type="ECO:0000259" key="7">
    <source>
        <dbReference type="Pfam" id="PF09335"/>
    </source>
</evidence>
<dbReference type="InterPro" id="IPR045014">
    <property type="entry name" value="TM41A/B"/>
</dbReference>
<dbReference type="AlphaFoldDB" id="A0A6G0Y4U1"/>
<keyword evidence="4 6" id="KW-0472">Membrane</keyword>
<evidence type="ECO:0000256" key="4">
    <source>
        <dbReference type="ARBA" id="ARBA00023136"/>
    </source>
</evidence>
<feature type="transmembrane region" description="Helical" evidence="6">
    <location>
        <begin position="183"/>
        <end position="201"/>
    </location>
</feature>
<evidence type="ECO:0000256" key="6">
    <source>
        <dbReference type="SAM" id="Phobius"/>
    </source>
</evidence>
<keyword evidence="9" id="KW-1185">Reference proteome</keyword>
<keyword evidence="2 6" id="KW-0812">Transmembrane</keyword>
<comment type="subcellular location">
    <subcellularLocation>
        <location evidence="1">Membrane</location>
        <topology evidence="1">Multi-pass membrane protein</topology>
    </subcellularLocation>
</comment>
<dbReference type="EMBL" id="VUJU01006217">
    <property type="protein sequence ID" value="KAF0749118.1"/>
    <property type="molecule type" value="Genomic_DNA"/>
</dbReference>
<name>A0A6G0Y4U1_APHCR</name>
<evidence type="ECO:0000256" key="3">
    <source>
        <dbReference type="ARBA" id="ARBA00022989"/>
    </source>
</evidence>
<dbReference type="PANTHER" id="PTHR43220:SF18">
    <property type="entry name" value="TRANSMEMBRANE PROTEIN 41B"/>
    <property type="match status" value="1"/>
</dbReference>
<accession>A0A6G0Y4U1</accession>